<organism evidence="2 3">
    <name type="scientific">Candidatus Nomurabacteria bacterium RIFCSPHIGHO2_01_FULL_39_10</name>
    <dbReference type="NCBI Taxonomy" id="1801733"/>
    <lineage>
        <taxon>Bacteria</taxon>
        <taxon>Candidatus Nomuraibacteriota</taxon>
    </lineage>
</organism>
<dbReference type="AlphaFoldDB" id="A0A1F6V9W3"/>
<accession>A0A1F6V9W3</accession>
<evidence type="ECO:0000313" key="2">
    <source>
        <dbReference type="EMBL" id="OGI66453.1"/>
    </source>
</evidence>
<dbReference type="Gene3D" id="3.30.1330.80">
    <property type="entry name" value="Hypothetical protein, similar to alpha- acetolactate decarboxylase, domain 2"/>
    <property type="match status" value="1"/>
</dbReference>
<evidence type="ECO:0000313" key="3">
    <source>
        <dbReference type="Proteomes" id="UP000178700"/>
    </source>
</evidence>
<dbReference type="PANTHER" id="PTHR34988:SF1">
    <property type="entry name" value="DNA-BINDING PROTEIN"/>
    <property type="match status" value="1"/>
</dbReference>
<dbReference type="CDD" id="cd11378">
    <property type="entry name" value="DUF296"/>
    <property type="match status" value="1"/>
</dbReference>
<protein>
    <recommendedName>
        <fullName evidence="1">PPC domain-containing protein</fullName>
    </recommendedName>
</protein>
<feature type="domain" description="PPC" evidence="1">
    <location>
        <begin position="5"/>
        <end position="140"/>
    </location>
</feature>
<dbReference type="PIRSF" id="PIRSF016702">
    <property type="entry name" value="DNA_bp_PD1"/>
    <property type="match status" value="1"/>
</dbReference>
<dbReference type="InterPro" id="IPR005175">
    <property type="entry name" value="PPC_dom"/>
</dbReference>
<dbReference type="PANTHER" id="PTHR34988">
    <property type="entry name" value="PROTEIN, PUTATIVE-RELATED"/>
    <property type="match status" value="1"/>
</dbReference>
<dbReference type="SUPFAM" id="SSF117856">
    <property type="entry name" value="AF0104/ALDC/Ptd012-like"/>
    <property type="match status" value="1"/>
</dbReference>
<dbReference type="InterPro" id="IPR025707">
    <property type="entry name" value="DNA_bp_PD1"/>
</dbReference>
<dbReference type="Pfam" id="PF03479">
    <property type="entry name" value="PCC"/>
    <property type="match status" value="1"/>
</dbReference>
<sequence>MQIILDSQNKSVVRIEKGEEFLSVLKSVAQKKDLSCNFSMIGACREVELSYFDVATKKYFKKVFNMGNIEMVSVNGNVTWFEGEPMIHAHGVFSDEEYKCFGGHIAKLIISITGEVVIDWLPSKINKKVDKETGLKFLSA</sequence>
<reference evidence="2 3" key="1">
    <citation type="journal article" date="2016" name="Nat. Commun.">
        <title>Thousands of microbial genomes shed light on interconnected biogeochemical processes in an aquifer system.</title>
        <authorList>
            <person name="Anantharaman K."/>
            <person name="Brown C.T."/>
            <person name="Hug L.A."/>
            <person name="Sharon I."/>
            <person name="Castelle C.J."/>
            <person name="Probst A.J."/>
            <person name="Thomas B.C."/>
            <person name="Singh A."/>
            <person name="Wilkins M.J."/>
            <person name="Karaoz U."/>
            <person name="Brodie E.L."/>
            <person name="Williams K.H."/>
            <person name="Hubbard S.S."/>
            <person name="Banfield J.F."/>
        </authorList>
    </citation>
    <scope>NUCLEOTIDE SEQUENCE [LARGE SCALE GENOMIC DNA]</scope>
</reference>
<name>A0A1F6V9W3_9BACT</name>
<comment type="caution">
    <text evidence="2">The sequence shown here is derived from an EMBL/GenBank/DDBJ whole genome shotgun (WGS) entry which is preliminary data.</text>
</comment>
<proteinExistence type="predicted"/>
<dbReference type="PROSITE" id="PS51742">
    <property type="entry name" value="PPC"/>
    <property type="match status" value="1"/>
</dbReference>
<dbReference type="Proteomes" id="UP000178700">
    <property type="component" value="Unassembled WGS sequence"/>
</dbReference>
<evidence type="ECO:0000259" key="1">
    <source>
        <dbReference type="PROSITE" id="PS51742"/>
    </source>
</evidence>
<dbReference type="EMBL" id="MFTJ01000010">
    <property type="protein sequence ID" value="OGI66453.1"/>
    <property type="molecule type" value="Genomic_DNA"/>
</dbReference>
<gene>
    <name evidence="2" type="ORF">A2642_03210</name>
</gene>